<proteinExistence type="predicted"/>
<dbReference type="Proteomes" id="UP000070442">
    <property type="component" value="Unassembled WGS sequence"/>
</dbReference>
<sequence>MPFIHVELVEGRSDEAKAEIAKEIIESVHKHAGAPKEHIHVVFQDMKRNDYYNEQ</sequence>
<reference evidence="4" key="1">
    <citation type="submission" date="2016-01" db="EMBL/GenBank/DDBJ databases">
        <authorList>
            <person name="Mitreva M."/>
            <person name="Pepin K.H."/>
            <person name="Mihindukulasuriya K.A."/>
            <person name="Fulton R."/>
            <person name="Fronick C."/>
            <person name="O'Laughlin M."/>
            <person name="Miner T."/>
            <person name="Herter B."/>
            <person name="Rosa B.A."/>
            <person name="Cordes M."/>
            <person name="Tomlinson C."/>
            <person name="Wollam A."/>
            <person name="Palsikar V.B."/>
            <person name="Mardis E.R."/>
            <person name="Wilson R.K."/>
        </authorList>
    </citation>
    <scope>NUCLEOTIDE SEQUENCE [LARGE SCALE GENOMIC DNA]</scope>
    <source>
        <strain evidence="4">DNF00729</strain>
    </source>
</reference>
<feature type="domain" description="4-oxalocrotonate tautomerase-like" evidence="2">
    <location>
        <begin position="2"/>
        <end position="52"/>
    </location>
</feature>
<dbReference type="RefSeq" id="WP_068368317.1">
    <property type="nucleotide sequence ID" value="NZ_CAIJCT010000016.1"/>
</dbReference>
<dbReference type="AlphaFoldDB" id="A0A134AE38"/>
<organism evidence="3 4">
    <name type="scientific">Aedoeadaptatus coxii</name>
    <dbReference type="NCBI Taxonomy" id="755172"/>
    <lineage>
        <taxon>Bacteria</taxon>
        <taxon>Bacillati</taxon>
        <taxon>Bacillota</taxon>
        <taxon>Tissierellia</taxon>
        <taxon>Tissierellales</taxon>
        <taxon>Peptoniphilaceae</taxon>
        <taxon>Aedoeadaptatus</taxon>
    </lineage>
</organism>
<dbReference type="InterPro" id="IPR014347">
    <property type="entry name" value="Tautomerase/MIF_sf"/>
</dbReference>
<name>A0A134AE38_9FIRM</name>
<dbReference type="PATRIC" id="fig|755172.3.peg.1165"/>
<dbReference type="GO" id="GO:0016853">
    <property type="term" value="F:isomerase activity"/>
    <property type="evidence" value="ECO:0007669"/>
    <property type="project" value="UniProtKB-KW"/>
</dbReference>
<keyword evidence="4" id="KW-1185">Reference proteome</keyword>
<protein>
    <submittedName>
        <fullName evidence="3">4-oxalocrotonate tautomerase family enzyme</fullName>
    </submittedName>
</protein>
<dbReference type="Pfam" id="PF01361">
    <property type="entry name" value="Tautomerase"/>
    <property type="match status" value="1"/>
</dbReference>
<evidence type="ECO:0000313" key="4">
    <source>
        <dbReference type="Proteomes" id="UP000070442"/>
    </source>
</evidence>
<keyword evidence="1" id="KW-0413">Isomerase</keyword>
<evidence type="ECO:0000259" key="2">
    <source>
        <dbReference type="Pfam" id="PF01361"/>
    </source>
</evidence>
<evidence type="ECO:0000256" key="1">
    <source>
        <dbReference type="ARBA" id="ARBA00023235"/>
    </source>
</evidence>
<evidence type="ECO:0000313" key="3">
    <source>
        <dbReference type="EMBL" id="KXB65992.1"/>
    </source>
</evidence>
<dbReference type="InterPro" id="IPR004370">
    <property type="entry name" value="4-OT-like_dom"/>
</dbReference>
<dbReference type="NCBIfam" id="NF002571">
    <property type="entry name" value="PRK02220.1"/>
    <property type="match status" value="1"/>
</dbReference>
<dbReference type="STRING" id="755172.HMPREF1863_01203"/>
<gene>
    <name evidence="3" type="ORF">HMPREF1863_01203</name>
</gene>
<dbReference type="EMBL" id="LSDG01000036">
    <property type="protein sequence ID" value="KXB65992.1"/>
    <property type="molecule type" value="Genomic_DNA"/>
</dbReference>
<dbReference type="SUPFAM" id="SSF55331">
    <property type="entry name" value="Tautomerase/MIF"/>
    <property type="match status" value="1"/>
</dbReference>
<comment type="caution">
    <text evidence="3">The sequence shown here is derived from an EMBL/GenBank/DDBJ whole genome shotgun (WGS) entry which is preliminary data.</text>
</comment>
<dbReference type="Gene3D" id="3.30.429.10">
    <property type="entry name" value="Macrophage Migration Inhibitory Factor"/>
    <property type="match status" value="1"/>
</dbReference>
<accession>A0A134AE38</accession>